<evidence type="ECO:0000259" key="3">
    <source>
        <dbReference type="Pfam" id="PF13406"/>
    </source>
</evidence>
<protein>
    <submittedName>
        <fullName evidence="4">Lytic murein transglycosylase</fullName>
    </submittedName>
</protein>
<dbReference type="EMBL" id="FMVW01000001">
    <property type="protein sequence ID" value="SCZ21848.1"/>
    <property type="molecule type" value="Genomic_DNA"/>
</dbReference>
<dbReference type="RefSeq" id="WP_092809149.1">
    <property type="nucleotide sequence ID" value="NZ_FMVW01000001.1"/>
</dbReference>
<sequence length="416" mass="46136">MRNLSILKAARGGRAPRRAMPLVLLTCLCFFLSAEGSAADTACRKGQSFDAWLSDVSAEGARKGLTQRSLSELQGLSLDRKVLARDRGQPSLSLSFTEFADRLISRNRLSRGRAMLDRYDSTFAAIERDFGVQGPVLAAFWGLETDFGGYMGEFSSLRSLATLAYDCRRSELFREELFAALALLERGDLTPEEMRGAWAGEIGQVQFTPSNYLKFGVDYDGDGRRDLVRSVPDALASAAKFLRHLGWRANEPWLEEVEVGPNVPWDKAGRGHYRSRSEWARDGVRRRGGGRLPADRVDAALVLPMGRDGPAFLAYRNFDIFWEWNNSSNYSLAAAYFATRLAGAPPMRRGNPAAMLSSKELLEVQTRLNRLGYDAGPPDGRLGQKTRAGVRAAQLAFGLPADGYPTRALLERLRRQ</sequence>
<dbReference type="NCBIfam" id="TIGR02283">
    <property type="entry name" value="MltB_2"/>
    <property type="match status" value="1"/>
</dbReference>
<dbReference type="Proteomes" id="UP000199347">
    <property type="component" value="Unassembled WGS sequence"/>
</dbReference>
<name>A0A1G5MBI3_AFIMA</name>
<dbReference type="InterPro" id="IPR036365">
    <property type="entry name" value="PGBD-like_sf"/>
</dbReference>
<dbReference type="InterPro" id="IPR036366">
    <property type="entry name" value="PGBDSf"/>
</dbReference>
<evidence type="ECO:0000259" key="2">
    <source>
        <dbReference type="Pfam" id="PF01471"/>
    </source>
</evidence>
<dbReference type="InterPro" id="IPR031304">
    <property type="entry name" value="SLT_2"/>
</dbReference>
<dbReference type="PANTHER" id="PTHR30163">
    <property type="entry name" value="MEMBRANE-BOUND LYTIC MUREIN TRANSGLYCOSYLASE B"/>
    <property type="match status" value="1"/>
</dbReference>
<evidence type="ECO:0000256" key="1">
    <source>
        <dbReference type="SAM" id="SignalP"/>
    </source>
</evidence>
<dbReference type="GO" id="GO:0008933">
    <property type="term" value="F:peptidoglycan lytic transglycosylase activity"/>
    <property type="evidence" value="ECO:0007669"/>
    <property type="project" value="TreeGrafter"/>
</dbReference>
<feature type="chain" id="PRO_5011454730" evidence="1">
    <location>
        <begin position="39"/>
        <end position="416"/>
    </location>
</feature>
<dbReference type="Gene3D" id="1.10.530.10">
    <property type="match status" value="1"/>
</dbReference>
<dbReference type="SUPFAM" id="SSF47090">
    <property type="entry name" value="PGBD-like"/>
    <property type="match status" value="1"/>
</dbReference>
<evidence type="ECO:0000313" key="4">
    <source>
        <dbReference type="EMBL" id="SCZ21848.1"/>
    </source>
</evidence>
<dbReference type="Gene3D" id="1.10.8.350">
    <property type="entry name" value="Bacterial muramidase"/>
    <property type="match status" value="1"/>
</dbReference>
<dbReference type="InterPro" id="IPR011970">
    <property type="entry name" value="MltB_2"/>
</dbReference>
<organism evidence="4 5">
    <name type="scientific">Afifella marina DSM 2698</name>
    <dbReference type="NCBI Taxonomy" id="1120955"/>
    <lineage>
        <taxon>Bacteria</taxon>
        <taxon>Pseudomonadati</taxon>
        <taxon>Pseudomonadota</taxon>
        <taxon>Alphaproteobacteria</taxon>
        <taxon>Hyphomicrobiales</taxon>
        <taxon>Afifellaceae</taxon>
        <taxon>Afifella</taxon>
    </lineage>
</organism>
<dbReference type="Gene3D" id="1.10.101.10">
    <property type="entry name" value="PGBD-like superfamily/PGBD"/>
    <property type="match status" value="1"/>
</dbReference>
<dbReference type="OrthoDB" id="9808544at2"/>
<feature type="signal peptide" evidence="1">
    <location>
        <begin position="1"/>
        <end position="38"/>
    </location>
</feature>
<feature type="domain" description="Transglycosylase SLT" evidence="3">
    <location>
        <begin position="48"/>
        <end position="338"/>
    </location>
</feature>
<dbReference type="InterPro" id="IPR002477">
    <property type="entry name" value="Peptidoglycan-bd-like"/>
</dbReference>
<reference evidence="4 5" key="1">
    <citation type="submission" date="2016-10" db="EMBL/GenBank/DDBJ databases">
        <authorList>
            <person name="de Groot N.N."/>
        </authorList>
    </citation>
    <scope>NUCLEOTIDE SEQUENCE [LARGE SCALE GENOMIC DNA]</scope>
    <source>
        <strain evidence="4 5">DSM 2698</strain>
    </source>
</reference>
<evidence type="ECO:0000313" key="5">
    <source>
        <dbReference type="Proteomes" id="UP000199347"/>
    </source>
</evidence>
<proteinExistence type="predicted"/>
<dbReference type="PANTHER" id="PTHR30163:SF8">
    <property type="entry name" value="LYTIC MUREIN TRANSGLYCOSYLASE"/>
    <property type="match status" value="1"/>
</dbReference>
<accession>A0A1G5MBI3</accession>
<dbReference type="Pfam" id="PF13406">
    <property type="entry name" value="SLT_2"/>
    <property type="match status" value="1"/>
</dbReference>
<gene>
    <name evidence="4" type="ORF">SAMN03080610_00333</name>
</gene>
<dbReference type="STRING" id="1120955.SAMN03080610_00333"/>
<dbReference type="AlphaFoldDB" id="A0A1G5MBI3"/>
<dbReference type="Pfam" id="PF01471">
    <property type="entry name" value="PG_binding_1"/>
    <property type="match status" value="1"/>
</dbReference>
<dbReference type="GO" id="GO:0009253">
    <property type="term" value="P:peptidoglycan catabolic process"/>
    <property type="evidence" value="ECO:0007669"/>
    <property type="project" value="TreeGrafter"/>
</dbReference>
<dbReference type="InterPro" id="IPR023346">
    <property type="entry name" value="Lysozyme-like_dom_sf"/>
</dbReference>
<keyword evidence="1" id="KW-0732">Signal</keyword>
<feature type="domain" description="Peptidoglycan binding-like" evidence="2">
    <location>
        <begin position="358"/>
        <end position="413"/>
    </location>
</feature>
<dbReference type="InterPro" id="IPR043426">
    <property type="entry name" value="MltB-like"/>
</dbReference>
<dbReference type="SUPFAM" id="SSF53955">
    <property type="entry name" value="Lysozyme-like"/>
    <property type="match status" value="1"/>
</dbReference>
<keyword evidence="5" id="KW-1185">Reference proteome</keyword>